<comment type="caution">
    <text evidence="1">The sequence shown here is derived from an EMBL/GenBank/DDBJ whole genome shotgun (WGS) entry which is preliminary data.</text>
</comment>
<dbReference type="EMBL" id="WNKQ01000016">
    <property type="protein sequence ID" value="KAF5846216.1"/>
    <property type="molecule type" value="Genomic_DNA"/>
</dbReference>
<accession>A0A8H5ZBF3</accession>
<proteinExistence type="predicted"/>
<name>A0A8H5ZBF3_COCSA</name>
<evidence type="ECO:0000313" key="1">
    <source>
        <dbReference type="EMBL" id="KAF5846216.1"/>
    </source>
</evidence>
<organism evidence="1 2">
    <name type="scientific">Cochliobolus sativus</name>
    <name type="common">Common root rot and spot blotch fungus</name>
    <name type="synonym">Bipolaris sorokiniana</name>
    <dbReference type="NCBI Taxonomy" id="45130"/>
    <lineage>
        <taxon>Eukaryota</taxon>
        <taxon>Fungi</taxon>
        <taxon>Dikarya</taxon>
        <taxon>Ascomycota</taxon>
        <taxon>Pezizomycotina</taxon>
        <taxon>Dothideomycetes</taxon>
        <taxon>Pleosporomycetidae</taxon>
        <taxon>Pleosporales</taxon>
        <taxon>Pleosporineae</taxon>
        <taxon>Pleosporaceae</taxon>
        <taxon>Bipolaris</taxon>
    </lineage>
</organism>
<reference evidence="1" key="1">
    <citation type="submission" date="2019-11" db="EMBL/GenBank/DDBJ databases">
        <title>Bipolaris sorokiniana Genome sequencing.</title>
        <authorList>
            <person name="Wang H."/>
        </authorList>
    </citation>
    <scope>NUCLEOTIDE SEQUENCE</scope>
</reference>
<gene>
    <name evidence="1" type="ORF">GGP41_003579</name>
</gene>
<evidence type="ECO:0000313" key="2">
    <source>
        <dbReference type="Proteomes" id="UP000624244"/>
    </source>
</evidence>
<dbReference type="Proteomes" id="UP000624244">
    <property type="component" value="Unassembled WGS sequence"/>
</dbReference>
<protein>
    <submittedName>
        <fullName evidence="1">Uncharacterized protein</fullName>
    </submittedName>
</protein>
<dbReference type="AlphaFoldDB" id="A0A8H5ZBF3"/>
<sequence>MADCLVDRLVRCKLRAGKSLVVENVWYVAVAVLLPSSWPQPSATDDANVQQYCLTCLGQRSQPRTIYNCPAPPLHRTSQYFPTKFLFHTLHSHLLTSTNKHTFTHTTNMGLMWHKGFGGRRAARCSTRTLSHLVRWFLLLPLSIHLPHINDSRLLSTRPHFDTFVLRWRYGSNLNGGEQVEAVHSFLASHACGVTRTHIYAIRFIHGP</sequence>